<keyword evidence="1" id="KW-1133">Transmembrane helix</keyword>
<keyword evidence="4" id="KW-1185">Reference proteome</keyword>
<dbReference type="EMBL" id="KV417609">
    <property type="protein sequence ID" value="KZP15019.1"/>
    <property type="molecule type" value="Genomic_DNA"/>
</dbReference>
<name>A0A166DSC2_9AGAM</name>
<dbReference type="Proteomes" id="UP000076532">
    <property type="component" value="Unassembled WGS sequence"/>
</dbReference>
<dbReference type="Pfam" id="PF20151">
    <property type="entry name" value="DUF6533"/>
    <property type="match status" value="1"/>
</dbReference>
<keyword evidence="1" id="KW-0472">Membrane</keyword>
<feature type="transmembrane region" description="Helical" evidence="1">
    <location>
        <begin position="61"/>
        <end position="80"/>
    </location>
</feature>
<accession>A0A166DSC2</accession>
<evidence type="ECO:0000259" key="2">
    <source>
        <dbReference type="Pfam" id="PF20151"/>
    </source>
</evidence>
<feature type="transmembrane region" description="Helical" evidence="1">
    <location>
        <begin position="208"/>
        <end position="230"/>
    </location>
</feature>
<feature type="transmembrane region" description="Helical" evidence="1">
    <location>
        <begin position="236"/>
        <end position="257"/>
    </location>
</feature>
<protein>
    <recommendedName>
        <fullName evidence="2">DUF6533 domain-containing protein</fullName>
    </recommendedName>
</protein>
<evidence type="ECO:0000313" key="3">
    <source>
        <dbReference type="EMBL" id="KZP15019.1"/>
    </source>
</evidence>
<dbReference type="InterPro" id="IPR045340">
    <property type="entry name" value="DUF6533"/>
</dbReference>
<feature type="transmembrane region" description="Helical" evidence="1">
    <location>
        <begin position="100"/>
        <end position="121"/>
    </location>
</feature>
<feature type="transmembrane region" description="Helical" evidence="1">
    <location>
        <begin position="176"/>
        <end position="196"/>
    </location>
</feature>
<feature type="transmembrane region" description="Helical" evidence="1">
    <location>
        <begin position="133"/>
        <end position="156"/>
    </location>
</feature>
<evidence type="ECO:0000256" key="1">
    <source>
        <dbReference type="SAM" id="Phobius"/>
    </source>
</evidence>
<reference evidence="3 4" key="1">
    <citation type="journal article" date="2016" name="Mol. Biol. Evol.">
        <title>Comparative Genomics of Early-Diverging Mushroom-Forming Fungi Provides Insights into the Origins of Lignocellulose Decay Capabilities.</title>
        <authorList>
            <person name="Nagy L.G."/>
            <person name="Riley R."/>
            <person name="Tritt A."/>
            <person name="Adam C."/>
            <person name="Daum C."/>
            <person name="Floudas D."/>
            <person name="Sun H."/>
            <person name="Yadav J.S."/>
            <person name="Pangilinan J."/>
            <person name="Larsson K.H."/>
            <person name="Matsuura K."/>
            <person name="Barry K."/>
            <person name="Labutti K."/>
            <person name="Kuo R."/>
            <person name="Ohm R.A."/>
            <person name="Bhattacharya S.S."/>
            <person name="Shirouzu T."/>
            <person name="Yoshinaga Y."/>
            <person name="Martin F.M."/>
            <person name="Grigoriev I.V."/>
            <person name="Hibbett D.S."/>
        </authorList>
    </citation>
    <scope>NUCLEOTIDE SEQUENCE [LARGE SCALE GENOMIC DNA]</scope>
    <source>
        <strain evidence="3 4">CBS 109695</strain>
    </source>
</reference>
<proteinExistence type="predicted"/>
<evidence type="ECO:0000313" key="4">
    <source>
        <dbReference type="Proteomes" id="UP000076532"/>
    </source>
</evidence>
<sequence length="331" mass="35856">MDIPNPTTPLTFLPPEIGNQYQTACYVTVATLGAFMWDWLMSMSEEKKMLARGRWSLWTSVYFASRIWALGLCITSTVLQGKSTLSSQMLLIGHITNCRAMLHVAIAFIILSTTTNLLLFLFRVRAVYGNSVLVTLVFGFLWLAVLATALMVPFATDAAHIGPTQRCINTTVKSRVGLVICVNALTSTLAFIAISAKIISTSNTANPSGVMGCLKIFFTGSGVSTIARGLLRGGQFYYFVMILANIAQASMVFSRFAPVWKAMLNIPAIALGNVMITRVYRAVVLGYIADQQQTAVGSTSNPPFVFSTFHTGSSDTGDMRASNDKGMLPGP</sequence>
<dbReference type="OrthoDB" id="3038990at2759"/>
<gene>
    <name evidence="3" type="ORF">FIBSPDRAFT_1048396</name>
</gene>
<feature type="domain" description="DUF6533" evidence="2">
    <location>
        <begin position="26"/>
        <end position="70"/>
    </location>
</feature>
<dbReference type="STRING" id="436010.A0A166DSC2"/>
<keyword evidence="1" id="KW-0812">Transmembrane</keyword>
<dbReference type="AlphaFoldDB" id="A0A166DSC2"/>
<organism evidence="3 4">
    <name type="scientific">Athelia psychrophila</name>
    <dbReference type="NCBI Taxonomy" id="1759441"/>
    <lineage>
        <taxon>Eukaryota</taxon>
        <taxon>Fungi</taxon>
        <taxon>Dikarya</taxon>
        <taxon>Basidiomycota</taxon>
        <taxon>Agaricomycotina</taxon>
        <taxon>Agaricomycetes</taxon>
        <taxon>Agaricomycetidae</taxon>
        <taxon>Atheliales</taxon>
        <taxon>Atheliaceae</taxon>
        <taxon>Athelia</taxon>
    </lineage>
</organism>